<feature type="non-terminal residue" evidence="1">
    <location>
        <position position="1"/>
    </location>
</feature>
<gene>
    <name evidence="1" type="ORF">Tci_885547</name>
</gene>
<dbReference type="Gene3D" id="2.180.10.10">
    <property type="entry name" value="RHS repeat-associated core"/>
    <property type="match status" value="1"/>
</dbReference>
<proteinExistence type="predicted"/>
<name>A0A699TWY9_TANCI</name>
<sequence length="173" mass="19440">LNYAYDPVGNVLQIEDRAQPVRYFANQQVEPLRTFAYDTLYQLVEATGYEAKTMNRGPANDAFRTFIQADELGSYTQPDQPPSEEQIAEAFDANGNLRALQAGQDLAWDGRNQLSEVAPVVRESGINDSEVYRYDAAGLRVRKVRTTQARTVTHHNEVRYLPGLEIRTNTATG</sequence>
<reference evidence="1" key="1">
    <citation type="journal article" date="2019" name="Sci. Rep.">
        <title>Draft genome of Tanacetum cinerariifolium, the natural source of mosquito coil.</title>
        <authorList>
            <person name="Yamashiro T."/>
            <person name="Shiraishi A."/>
            <person name="Satake H."/>
            <person name="Nakayama K."/>
        </authorList>
    </citation>
    <scope>NUCLEOTIDE SEQUENCE</scope>
</reference>
<accession>A0A699TWY9</accession>
<comment type="caution">
    <text evidence="1">The sequence shown here is derived from an EMBL/GenBank/DDBJ whole genome shotgun (WGS) entry which is preliminary data.</text>
</comment>
<dbReference type="AlphaFoldDB" id="A0A699TWY9"/>
<protein>
    <submittedName>
        <fullName evidence="1">Uncharacterized protein</fullName>
    </submittedName>
</protein>
<evidence type="ECO:0000313" key="1">
    <source>
        <dbReference type="EMBL" id="GFD13578.1"/>
    </source>
</evidence>
<organism evidence="1">
    <name type="scientific">Tanacetum cinerariifolium</name>
    <name type="common">Dalmatian daisy</name>
    <name type="synonym">Chrysanthemum cinerariifolium</name>
    <dbReference type="NCBI Taxonomy" id="118510"/>
    <lineage>
        <taxon>Eukaryota</taxon>
        <taxon>Viridiplantae</taxon>
        <taxon>Streptophyta</taxon>
        <taxon>Embryophyta</taxon>
        <taxon>Tracheophyta</taxon>
        <taxon>Spermatophyta</taxon>
        <taxon>Magnoliopsida</taxon>
        <taxon>eudicotyledons</taxon>
        <taxon>Gunneridae</taxon>
        <taxon>Pentapetalae</taxon>
        <taxon>asterids</taxon>
        <taxon>campanulids</taxon>
        <taxon>Asterales</taxon>
        <taxon>Asteraceae</taxon>
        <taxon>Asteroideae</taxon>
        <taxon>Anthemideae</taxon>
        <taxon>Anthemidinae</taxon>
        <taxon>Tanacetum</taxon>
    </lineage>
</organism>
<feature type="non-terminal residue" evidence="1">
    <location>
        <position position="173"/>
    </location>
</feature>
<dbReference type="EMBL" id="BKCJ011273475">
    <property type="protein sequence ID" value="GFD13578.1"/>
    <property type="molecule type" value="Genomic_DNA"/>
</dbReference>